<name>A0A843XMZ1_COLES</name>
<sequence length="867" mass="95565">MELEGRKQDAAEDGEPSVRVPMPEQLHCDEEDGHRNLTQRSGSTVFDSQRQKSNPVRMVSCDNYDCPTGGGSSSSLGHAPEKKLTLFALRLAILEKAASGLGALGFIWATVVLLGGFAITLDKTDFWVVTVILLIEGARIFSRSHELEWQHQSTSWSLTDAGRASFRLLRSSSHLLFTCGLRSFSTQSRDGGRKKKLSGATGRSPAAASAARAAAGGKGRRPSTQTSRTWESSDVPLLPYAGWVFLSRNIGQVLYWLQLLSAAACVSLSLVRLIQQDYGEIAKGDTDKRNRKAALNVFYGTALAEAAMFLAEKLYWEWKVTCQRMLERVNKECGFDASVIVCVRRFFYDAYSRCVNGSIFDGLKMDLVSFAQELLASDSHDEQLMGARVLQSFANNDRFADGTLRKVGTSTVVIERLLEMLNWKDPSEAEIRRAAAEVVSKLAGKKQNALRVAGIPGAMESISSLLYTDSRSGANGPKLDEISGPLVAAGREDYEYSAFNLLGLLILKKLGHDHDNCGKIGNTRGLLPRIIDFTGSNERLLRSERVTDSQVRAIKRSLQLVKLLAGATGPTGEQLRRELSEIVFTISNIREILQHGGNHMMLQKLGIEILTNLAMDDAARERIGSTGGVMDHLLSIFLRPGGQTEVQNKVNVEAGEALAMLALDSEANCERMLRLGTIDRLVGALRDPVLCVHSARILRNLCAYAGVDCYPRLRRVSAATPTVLKAIMEEEQKLLEVSIGLAAQIFRFTSSVEQAEGLEIAGVKEEKLAERLVHTLRRYNQPLLNVPRMRRFAIELAIQMIQSKPESVECFRRYEMEAELKGVAETTSELECYNVFSGSVGLSRHRDSVASLVDTALEMLAQGRQER</sequence>
<dbReference type="PANTHER" id="PTHR33115:SF50">
    <property type="entry name" value="ARM REPEAT SUPERFAMILY PROTEIN"/>
    <property type="match status" value="1"/>
</dbReference>
<evidence type="ECO:0000313" key="3">
    <source>
        <dbReference type="EMBL" id="MQM21124.1"/>
    </source>
</evidence>
<dbReference type="PANTHER" id="PTHR33115">
    <property type="entry name" value="ARM REPEAT SUPERFAMILY PROTEIN"/>
    <property type="match status" value="1"/>
</dbReference>
<keyword evidence="2" id="KW-1133">Transmembrane helix</keyword>
<feature type="compositionally biased region" description="Basic and acidic residues" evidence="1">
    <location>
        <begin position="1"/>
        <end position="10"/>
    </location>
</feature>
<feature type="region of interest" description="Disordered" evidence="1">
    <location>
        <begin position="186"/>
        <end position="230"/>
    </location>
</feature>
<proteinExistence type="predicted"/>
<dbReference type="AlphaFoldDB" id="A0A843XMZ1"/>
<dbReference type="OrthoDB" id="662108at2759"/>
<gene>
    <name evidence="3" type="ORF">Taro_054158</name>
</gene>
<protein>
    <submittedName>
        <fullName evidence="3">Uncharacterized protein</fullName>
    </submittedName>
</protein>
<keyword evidence="2" id="KW-0472">Membrane</keyword>
<organism evidence="3 4">
    <name type="scientific">Colocasia esculenta</name>
    <name type="common">Wild taro</name>
    <name type="synonym">Arum esculentum</name>
    <dbReference type="NCBI Taxonomy" id="4460"/>
    <lineage>
        <taxon>Eukaryota</taxon>
        <taxon>Viridiplantae</taxon>
        <taxon>Streptophyta</taxon>
        <taxon>Embryophyta</taxon>
        <taxon>Tracheophyta</taxon>
        <taxon>Spermatophyta</taxon>
        <taxon>Magnoliopsida</taxon>
        <taxon>Liliopsida</taxon>
        <taxon>Araceae</taxon>
        <taxon>Aroideae</taxon>
        <taxon>Colocasieae</taxon>
        <taxon>Colocasia</taxon>
    </lineage>
</organism>
<keyword evidence="4" id="KW-1185">Reference proteome</keyword>
<accession>A0A843XMZ1</accession>
<evidence type="ECO:0000256" key="2">
    <source>
        <dbReference type="SAM" id="Phobius"/>
    </source>
</evidence>
<keyword evidence="2" id="KW-0812">Transmembrane</keyword>
<evidence type="ECO:0000256" key="1">
    <source>
        <dbReference type="SAM" id="MobiDB-lite"/>
    </source>
</evidence>
<dbReference type="InterPro" id="IPR016024">
    <property type="entry name" value="ARM-type_fold"/>
</dbReference>
<feature type="compositionally biased region" description="Low complexity" evidence="1">
    <location>
        <begin position="198"/>
        <end position="215"/>
    </location>
</feature>
<dbReference type="SUPFAM" id="SSF48371">
    <property type="entry name" value="ARM repeat"/>
    <property type="match status" value="1"/>
</dbReference>
<dbReference type="SMR" id="A0A843XMZ1"/>
<dbReference type="EMBL" id="NMUH01010625">
    <property type="protein sequence ID" value="MQM21124.1"/>
    <property type="molecule type" value="Genomic_DNA"/>
</dbReference>
<reference evidence="3" key="1">
    <citation type="submission" date="2017-07" db="EMBL/GenBank/DDBJ databases">
        <title>Taro Niue Genome Assembly and Annotation.</title>
        <authorList>
            <person name="Atibalentja N."/>
            <person name="Keating K."/>
            <person name="Fields C.J."/>
        </authorList>
    </citation>
    <scope>NUCLEOTIDE SEQUENCE</scope>
    <source>
        <strain evidence="3">Niue_2</strain>
        <tissue evidence="3">Leaf</tissue>
    </source>
</reference>
<feature type="region of interest" description="Disordered" evidence="1">
    <location>
        <begin position="1"/>
        <end position="22"/>
    </location>
</feature>
<comment type="caution">
    <text evidence="3">The sequence shown here is derived from an EMBL/GenBank/DDBJ whole genome shotgun (WGS) entry which is preliminary data.</text>
</comment>
<feature type="transmembrane region" description="Helical" evidence="2">
    <location>
        <begin position="100"/>
        <end position="120"/>
    </location>
</feature>
<dbReference type="InterPro" id="IPR011989">
    <property type="entry name" value="ARM-like"/>
</dbReference>
<dbReference type="Gene3D" id="1.25.10.10">
    <property type="entry name" value="Leucine-rich Repeat Variant"/>
    <property type="match status" value="1"/>
</dbReference>
<dbReference type="Proteomes" id="UP000652761">
    <property type="component" value="Unassembled WGS sequence"/>
</dbReference>
<evidence type="ECO:0000313" key="4">
    <source>
        <dbReference type="Proteomes" id="UP000652761"/>
    </source>
</evidence>